<name>A0A917ANS4_9BACI</name>
<dbReference type="EMBL" id="BMFK01000001">
    <property type="protein sequence ID" value="GGE60552.1"/>
    <property type="molecule type" value="Genomic_DNA"/>
</dbReference>
<protein>
    <recommendedName>
        <fullName evidence="4 14">3-oxoacyl-[acyl-carrier-protein] synthase 2</fullName>
        <ecNumber evidence="3 14">2.3.1.179</ecNumber>
    </recommendedName>
</protein>
<evidence type="ECO:0000256" key="3">
    <source>
        <dbReference type="ARBA" id="ARBA00012356"/>
    </source>
</evidence>
<keyword evidence="6 14" id="KW-0808">Transferase</keyword>
<dbReference type="GO" id="GO:0006633">
    <property type="term" value="P:fatty acid biosynthetic process"/>
    <property type="evidence" value="ECO:0007669"/>
    <property type="project" value="UniProtKB-UniRule"/>
</dbReference>
<feature type="domain" description="Ketosynthase family 3 (KS3)" evidence="17">
    <location>
        <begin position="1"/>
        <end position="409"/>
    </location>
</feature>
<evidence type="ECO:0000256" key="1">
    <source>
        <dbReference type="ARBA" id="ARBA00005194"/>
    </source>
</evidence>
<dbReference type="RefSeq" id="WP_188387187.1">
    <property type="nucleotide sequence ID" value="NZ_BMFK01000001.1"/>
</dbReference>
<keyword evidence="8" id="KW-0443">Lipid metabolism</keyword>
<dbReference type="GO" id="GO:0005829">
    <property type="term" value="C:cytosol"/>
    <property type="evidence" value="ECO:0007669"/>
    <property type="project" value="TreeGrafter"/>
</dbReference>
<reference evidence="18" key="2">
    <citation type="submission" date="2020-09" db="EMBL/GenBank/DDBJ databases">
        <authorList>
            <person name="Sun Q."/>
            <person name="Zhou Y."/>
        </authorList>
    </citation>
    <scope>NUCLEOTIDE SEQUENCE</scope>
    <source>
        <strain evidence="18">CGMCC 1.12698</strain>
    </source>
</reference>
<dbReference type="AlphaFoldDB" id="A0A917ANS4"/>
<dbReference type="FunFam" id="3.40.47.10:FF:000009">
    <property type="entry name" value="3-oxoacyl-[acyl-carrier-protein] synthase 2"/>
    <property type="match status" value="1"/>
</dbReference>
<evidence type="ECO:0000256" key="10">
    <source>
        <dbReference type="ARBA" id="ARBA00023315"/>
    </source>
</evidence>
<dbReference type="Pfam" id="PF00109">
    <property type="entry name" value="ketoacyl-synt"/>
    <property type="match status" value="1"/>
</dbReference>
<evidence type="ECO:0000313" key="18">
    <source>
        <dbReference type="EMBL" id="GGE60552.1"/>
    </source>
</evidence>
<comment type="catalytic activity">
    <reaction evidence="13 14">
        <text>a fatty acyl-[ACP] + malonyl-[ACP] + H(+) = a 3-oxoacyl-[ACP] + holo-[ACP] + CO2</text>
        <dbReference type="Rhea" id="RHEA:22836"/>
        <dbReference type="Rhea" id="RHEA-COMP:9623"/>
        <dbReference type="Rhea" id="RHEA-COMP:9685"/>
        <dbReference type="Rhea" id="RHEA-COMP:9916"/>
        <dbReference type="Rhea" id="RHEA-COMP:14125"/>
        <dbReference type="ChEBI" id="CHEBI:15378"/>
        <dbReference type="ChEBI" id="CHEBI:16526"/>
        <dbReference type="ChEBI" id="CHEBI:64479"/>
        <dbReference type="ChEBI" id="CHEBI:78449"/>
        <dbReference type="ChEBI" id="CHEBI:78776"/>
        <dbReference type="ChEBI" id="CHEBI:138651"/>
    </reaction>
</comment>
<organism evidence="18 19">
    <name type="scientific">Priestia taiwanensis</name>
    <dbReference type="NCBI Taxonomy" id="1347902"/>
    <lineage>
        <taxon>Bacteria</taxon>
        <taxon>Bacillati</taxon>
        <taxon>Bacillota</taxon>
        <taxon>Bacilli</taxon>
        <taxon>Bacillales</taxon>
        <taxon>Bacillaceae</taxon>
        <taxon>Priestia</taxon>
    </lineage>
</organism>
<evidence type="ECO:0000256" key="16">
    <source>
        <dbReference type="RuleBase" id="RU003694"/>
    </source>
</evidence>
<evidence type="ECO:0000256" key="13">
    <source>
        <dbReference type="ARBA" id="ARBA00047659"/>
    </source>
</evidence>
<evidence type="ECO:0000256" key="11">
    <source>
        <dbReference type="ARBA" id="ARBA00024006"/>
    </source>
</evidence>
<evidence type="ECO:0000256" key="14">
    <source>
        <dbReference type="PIRNR" id="PIRNR000447"/>
    </source>
</evidence>
<dbReference type="PANTHER" id="PTHR11712">
    <property type="entry name" value="POLYKETIDE SYNTHASE-RELATED"/>
    <property type="match status" value="1"/>
</dbReference>
<evidence type="ECO:0000256" key="9">
    <source>
        <dbReference type="ARBA" id="ARBA00023160"/>
    </source>
</evidence>
<dbReference type="NCBIfam" id="NF005589">
    <property type="entry name" value="PRK07314.1"/>
    <property type="match status" value="1"/>
</dbReference>
<dbReference type="InterPro" id="IPR014030">
    <property type="entry name" value="Ketoacyl_synth_N"/>
</dbReference>
<dbReference type="InterPro" id="IPR017568">
    <property type="entry name" value="3-oxoacyl-ACP_synth-2"/>
</dbReference>
<evidence type="ECO:0000256" key="15">
    <source>
        <dbReference type="PIRSR" id="PIRSR000447-1"/>
    </source>
</evidence>
<dbReference type="Proteomes" id="UP000605259">
    <property type="component" value="Unassembled WGS sequence"/>
</dbReference>
<evidence type="ECO:0000256" key="4">
    <source>
        <dbReference type="ARBA" id="ARBA00014657"/>
    </source>
</evidence>
<dbReference type="CDD" id="cd00834">
    <property type="entry name" value="KAS_I_II"/>
    <property type="match status" value="1"/>
</dbReference>
<gene>
    <name evidence="18" type="primary">fabF</name>
    <name evidence="18" type="ORF">GCM10007140_08610</name>
</gene>
<keyword evidence="5 14" id="KW-0444">Lipid biosynthesis</keyword>
<dbReference type="Gene3D" id="3.40.47.10">
    <property type="match status" value="1"/>
</dbReference>
<sequence length="412" mass="44041">MERVVITGMGAITPLGHTVGTFWGNLVEGKSGISPIDTFDTENYKVKIAGEIKDFSASDFFEQRETLRLDRFCQFALAAADQAWTDSGLDMKLLDSDRIGVYVGSAIGGIETLLRNIKVHNRRGPRKVQASLVPMFINNMAAAQISIKWGTTGPTIAPATACAIGNTAIGEAFKLIRNGEMDVMFAGGTEASINEIGMASFGNATAVSTRNDEPTKASRPFDVDRDGFVMSEGAGILMLESLSHAKKRNAKIYAEIIGYGISSDSHHVVSPHPEGQGAYKAMTKALESANISPDKVDVINAHGTSTILGDRIETLAIKKVFGERAYTIPVTSNKSMIGHMQGASGAIEAIALVKTLQDGIIPPTINLENPDPECDLDYVPNVAREADADIGLSNSFGFGGHNAVILMKKYTN</sequence>
<evidence type="ECO:0000256" key="5">
    <source>
        <dbReference type="ARBA" id="ARBA00022516"/>
    </source>
</evidence>
<reference evidence="18" key="1">
    <citation type="journal article" date="2014" name="Int. J. Syst. Evol. Microbiol.">
        <title>Complete genome sequence of Corynebacterium casei LMG S-19264T (=DSM 44701T), isolated from a smear-ripened cheese.</title>
        <authorList>
            <consortium name="US DOE Joint Genome Institute (JGI-PGF)"/>
            <person name="Walter F."/>
            <person name="Albersmeier A."/>
            <person name="Kalinowski J."/>
            <person name="Ruckert C."/>
        </authorList>
    </citation>
    <scope>NUCLEOTIDE SEQUENCE</scope>
    <source>
        <strain evidence="18">CGMCC 1.12698</strain>
    </source>
</reference>
<dbReference type="EC" id="2.3.1.179" evidence="3 14"/>
<comment type="catalytic activity">
    <reaction evidence="12 14">
        <text>(9Z)-hexadecenoyl-[ACP] + malonyl-[ACP] + H(+) = 3-oxo-(11Z)-octadecenoyl-[ACP] + holo-[ACP] + CO2</text>
        <dbReference type="Rhea" id="RHEA:55040"/>
        <dbReference type="Rhea" id="RHEA-COMP:9623"/>
        <dbReference type="Rhea" id="RHEA-COMP:9685"/>
        <dbReference type="Rhea" id="RHEA-COMP:10800"/>
        <dbReference type="Rhea" id="RHEA-COMP:14074"/>
        <dbReference type="ChEBI" id="CHEBI:15378"/>
        <dbReference type="ChEBI" id="CHEBI:16526"/>
        <dbReference type="ChEBI" id="CHEBI:64479"/>
        <dbReference type="ChEBI" id="CHEBI:78449"/>
        <dbReference type="ChEBI" id="CHEBI:83989"/>
        <dbReference type="ChEBI" id="CHEBI:138538"/>
        <dbReference type="EC" id="2.3.1.179"/>
    </reaction>
</comment>
<dbReference type="InterPro" id="IPR000794">
    <property type="entry name" value="Beta-ketoacyl_synthase"/>
</dbReference>
<dbReference type="GO" id="GO:0004315">
    <property type="term" value="F:3-oxoacyl-[acyl-carrier-protein] synthase activity"/>
    <property type="evidence" value="ECO:0007669"/>
    <property type="project" value="UniProtKB-UniRule"/>
</dbReference>
<dbReference type="NCBIfam" id="TIGR03150">
    <property type="entry name" value="fabF"/>
    <property type="match status" value="1"/>
</dbReference>
<dbReference type="Pfam" id="PF02801">
    <property type="entry name" value="Ketoacyl-synt_C"/>
    <property type="match status" value="1"/>
</dbReference>
<accession>A0A917ANS4</accession>
<keyword evidence="9 14" id="KW-0275">Fatty acid biosynthesis</keyword>
<comment type="pathway">
    <text evidence="1 14">Lipid metabolism; fatty acid biosynthesis.</text>
</comment>
<dbReference type="InterPro" id="IPR014031">
    <property type="entry name" value="Ketoacyl_synth_C"/>
</dbReference>
<dbReference type="InterPro" id="IPR016039">
    <property type="entry name" value="Thiolase-like"/>
</dbReference>
<comment type="similarity">
    <text evidence="2 14 16">Belongs to the thiolase-like superfamily. Beta-ketoacyl-ACP synthases family.</text>
</comment>
<feature type="active site" description="For beta-ketoacyl synthase activity" evidence="15">
    <location>
        <position position="162"/>
    </location>
</feature>
<dbReference type="PANTHER" id="PTHR11712:SF336">
    <property type="entry name" value="3-OXOACYL-[ACYL-CARRIER-PROTEIN] SYNTHASE, MITOCHONDRIAL"/>
    <property type="match status" value="1"/>
</dbReference>
<keyword evidence="10 14" id="KW-0012">Acyltransferase</keyword>
<proteinExistence type="inferred from homology"/>
<dbReference type="PROSITE" id="PS52004">
    <property type="entry name" value="KS3_2"/>
    <property type="match status" value="1"/>
</dbReference>
<evidence type="ECO:0000256" key="7">
    <source>
        <dbReference type="ARBA" id="ARBA00022832"/>
    </source>
</evidence>
<dbReference type="SUPFAM" id="SSF53901">
    <property type="entry name" value="Thiolase-like"/>
    <property type="match status" value="2"/>
</dbReference>
<evidence type="ECO:0000259" key="17">
    <source>
        <dbReference type="PROSITE" id="PS52004"/>
    </source>
</evidence>
<keyword evidence="7" id="KW-0276">Fatty acid metabolism</keyword>
<dbReference type="SMART" id="SM00825">
    <property type="entry name" value="PKS_KS"/>
    <property type="match status" value="1"/>
</dbReference>
<evidence type="ECO:0000256" key="2">
    <source>
        <dbReference type="ARBA" id="ARBA00008467"/>
    </source>
</evidence>
<evidence type="ECO:0000256" key="12">
    <source>
        <dbReference type="ARBA" id="ARBA00047318"/>
    </source>
</evidence>
<comment type="caution">
    <text evidence="18">The sequence shown here is derived from an EMBL/GenBank/DDBJ whole genome shotgun (WGS) entry which is preliminary data.</text>
</comment>
<dbReference type="PIRSF" id="PIRSF000447">
    <property type="entry name" value="KAS_II"/>
    <property type="match status" value="1"/>
</dbReference>
<evidence type="ECO:0000256" key="8">
    <source>
        <dbReference type="ARBA" id="ARBA00023098"/>
    </source>
</evidence>
<dbReference type="InterPro" id="IPR020841">
    <property type="entry name" value="PKS_Beta-ketoAc_synthase_dom"/>
</dbReference>
<evidence type="ECO:0000313" key="19">
    <source>
        <dbReference type="Proteomes" id="UP000605259"/>
    </source>
</evidence>
<comment type="function">
    <text evidence="11 14">Involved in the type II fatty acid elongation cycle. Catalyzes the elongation of a wide range of acyl-ACP by the addition of two carbons from malonyl-ACP to an acyl acceptor. Can efficiently catalyze the conversion of palmitoleoyl-ACP (cis-hexadec-9-enoyl-ACP) to cis-vaccenoyl-ACP (cis-octadec-11-enoyl-ACP), an essential step in the thermal regulation of fatty acid composition.</text>
</comment>
<keyword evidence="19" id="KW-1185">Reference proteome</keyword>
<evidence type="ECO:0000256" key="6">
    <source>
        <dbReference type="ARBA" id="ARBA00022679"/>
    </source>
</evidence>